<accession>A0A1C2DP78</accession>
<comment type="caution">
    <text evidence="1">The sequence shown here is derived from an EMBL/GenBank/DDBJ whole genome shotgun (WGS) entry which is preliminary data.</text>
</comment>
<dbReference type="EMBL" id="MDEO01000033">
    <property type="protein sequence ID" value="OCX16584.1"/>
    <property type="molecule type" value="Genomic_DNA"/>
</dbReference>
<sequence>MMLPKATRNAKIARHRHMMILERRDVMAKAPSAFDGASHGDGRLPSPARHAIHPVVIALTATASRHAADYGLSTALAALQLPETCAVDDLVSLENTADRHAFSIIRRRWIADGNGTRLEITLDHPAAASRR</sequence>
<dbReference type="Proteomes" id="UP000094412">
    <property type="component" value="Unassembled WGS sequence"/>
</dbReference>
<gene>
    <name evidence="1" type="ORF">QV13_15385</name>
</gene>
<protein>
    <submittedName>
        <fullName evidence="1">Uncharacterized protein</fullName>
    </submittedName>
</protein>
<name>A0A1C2DP78_9HYPH</name>
<proteinExistence type="predicted"/>
<evidence type="ECO:0000313" key="1">
    <source>
        <dbReference type="EMBL" id="OCX16584.1"/>
    </source>
</evidence>
<organism evidence="1 2">
    <name type="scientific">Mesorhizobium hungaricum</name>
    <dbReference type="NCBI Taxonomy" id="1566387"/>
    <lineage>
        <taxon>Bacteria</taxon>
        <taxon>Pseudomonadati</taxon>
        <taxon>Pseudomonadota</taxon>
        <taxon>Alphaproteobacteria</taxon>
        <taxon>Hyphomicrobiales</taxon>
        <taxon>Phyllobacteriaceae</taxon>
        <taxon>Mesorhizobium</taxon>
    </lineage>
</organism>
<evidence type="ECO:0000313" key="2">
    <source>
        <dbReference type="Proteomes" id="UP000094412"/>
    </source>
</evidence>
<keyword evidence="2" id="KW-1185">Reference proteome</keyword>
<reference evidence="1 2" key="1">
    <citation type="submission" date="2016-08" db="EMBL/GenBank/DDBJ databases">
        <title>Whole genome sequence of Mesorhizobium sp. strain UASWS1009 isolated from industrial sewage.</title>
        <authorList>
            <person name="Crovadore J."/>
            <person name="Calmin G."/>
            <person name="Chablais R."/>
            <person name="Cochard B."/>
            <person name="Lefort F."/>
        </authorList>
    </citation>
    <scope>NUCLEOTIDE SEQUENCE [LARGE SCALE GENOMIC DNA]</scope>
    <source>
        <strain evidence="1 2">UASWS1009</strain>
    </source>
</reference>
<dbReference type="OrthoDB" id="8082803at2"/>
<dbReference type="AlphaFoldDB" id="A0A1C2DP78"/>